<dbReference type="RefSeq" id="WP_067009374.1">
    <property type="nucleotide sequence ID" value="NZ_KQ948052.1"/>
</dbReference>
<reference evidence="1 2" key="1">
    <citation type="submission" date="2015-10" db="EMBL/GenBank/DDBJ databases">
        <title>Draft genome sequence of Streptomyces cellostaticus DSM 40189, type strain for the species Streptomyces cellostaticus.</title>
        <authorList>
            <person name="Ruckert C."/>
            <person name="Winkler A."/>
            <person name="Kalinowski J."/>
            <person name="Kampfer P."/>
            <person name="Glaeser S."/>
        </authorList>
    </citation>
    <scope>NUCLEOTIDE SEQUENCE [LARGE SCALE GENOMIC DNA]</scope>
    <source>
        <strain evidence="1 2">DSM 40189</strain>
    </source>
</reference>
<accession>A0A117PTI9</accession>
<protein>
    <submittedName>
        <fullName evidence="1">Uncharacterized protein</fullName>
    </submittedName>
</protein>
<dbReference type="Proteomes" id="UP000054241">
    <property type="component" value="Unassembled WGS sequence"/>
</dbReference>
<dbReference type="EMBL" id="LMWL01000083">
    <property type="protein sequence ID" value="KUM91188.1"/>
    <property type="molecule type" value="Genomic_DNA"/>
</dbReference>
<comment type="caution">
    <text evidence="1">The sequence shown here is derived from an EMBL/GenBank/DDBJ whole genome shotgun (WGS) entry which is preliminary data.</text>
</comment>
<dbReference type="OrthoDB" id="3902154at2"/>
<name>A0A117PTI9_9ACTN</name>
<proteinExistence type="predicted"/>
<keyword evidence="2" id="KW-1185">Reference proteome</keyword>
<dbReference type="AlphaFoldDB" id="A0A117PTI9"/>
<organism evidence="1 2">
    <name type="scientific">Streptomyces cellostaticus</name>
    <dbReference type="NCBI Taxonomy" id="67285"/>
    <lineage>
        <taxon>Bacteria</taxon>
        <taxon>Bacillati</taxon>
        <taxon>Actinomycetota</taxon>
        <taxon>Actinomycetes</taxon>
        <taxon>Kitasatosporales</taxon>
        <taxon>Streptomycetaceae</taxon>
        <taxon>Streptomyces</taxon>
    </lineage>
</organism>
<sequence length="351" mass="38221">MTTFLGSAFTTAYATATRAAGENPLARATRSWGLSVVGMAESASRAFGVSFATGSLAQCKVALGNVTLGLDLGAYDPSDYDAVADQLEPLEALLDALPTDGNGMRWRHDDGAVLFACERTVAVPYDEFVSRVDISQAIRLTADYLGGCVAPVDRDEAGRVIRQAERSIALPQPNYLAFFGADLLDVCKLESIRRTADTQCLSWSAVRSPNDSAVLDDGSVIFSRADGGARTKIIIRTHQQFTLPLVLRMMDLDGWPRVPGIPGTPGVKRLLVEDAYRRFFTTTLDNFEACYQGRLHRTGLRRDEVPGRPLRGAARPDHVDANGFRHFTAARSSTRILTAVQRSAHQRPKTC</sequence>
<evidence type="ECO:0000313" key="1">
    <source>
        <dbReference type="EMBL" id="KUM91188.1"/>
    </source>
</evidence>
<gene>
    <name evidence="1" type="ORF">AQI88_38415</name>
</gene>
<evidence type="ECO:0000313" key="2">
    <source>
        <dbReference type="Proteomes" id="UP000054241"/>
    </source>
</evidence>